<reference evidence="2" key="2">
    <citation type="submission" date="2020-05" db="UniProtKB">
        <authorList>
            <consortium name="EnsemblMetazoa"/>
        </authorList>
    </citation>
    <scope>IDENTIFICATION</scope>
    <source>
        <strain evidence="2">MINIMUS1</strain>
    </source>
</reference>
<reference evidence="3" key="1">
    <citation type="submission" date="2013-03" db="EMBL/GenBank/DDBJ databases">
        <title>The Genome Sequence of Anopheles minimus MINIMUS1.</title>
        <authorList>
            <consortium name="The Broad Institute Genomics Platform"/>
            <person name="Neafsey D.E."/>
            <person name="Walton C."/>
            <person name="Walker B."/>
            <person name="Young S.K."/>
            <person name="Zeng Q."/>
            <person name="Gargeya S."/>
            <person name="Fitzgerald M."/>
            <person name="Haas B."/>
            <person name="Abouelleil A."/>
            <person name="Allen A.W."/>
            <person name="Alvarado L."/>
            <person name="Arachchi H.M."/>
            <person name="Berlin A.M."/>
            <person name="Chapman S.B."/>
            <person name="Gainer-Dewar J."/>
            <person name="Goldberg J."/>
            <person name="Griggs A."/>
            <person name="Gujja S."/>
            <person name="Hansen M."/>
            <person name="Howarth C."/>
            <person name="Imamovic A."/>
            <person name="Ireland A."/>
            <person name="Larimer J."/>
            <person name="McCowan C."/>
            <person name="Murphy C."/>
            <person name="Pearson M."/>
            <person name="Poon T.W."/>
            <person name="Priest M."/>
            <person name="Roberts A."/>
            <person name="Saif S."/>
            <person name="Shea T."/>
            <person name="Sisk P."/>
            <person name="Sykes S."/>
            <person name="Wortman J."/>
            <person name="Nusbaum C."/>
            <person name="Birren B."/>
        </authorList>
    </citation>
    <scope>NUCLEOTIDE SEQUENCE [LARGE SCALE GENOMIC DNA]</scope>
    <source>
        <strain evidence="3">MINIMUS1</strain>
    </source>
</reference>
<protein>
    <submittedName>
        <fullName evidence="2">Uncharacterized protein</fullName>
    </submittedName>
</protein>
<evidence type="ECO:0000313" key="3">
    <source>
        <dbReference type="Proteomes" id="UP000075920"/>
    </source>
</evidence>
<name>A0A182W4E6_9DIPT</name>
<dbReference type="EnsemblMetazoa" id="AMIN005209-RA">
    <property type="protein sequence ID" value="AMIN005209-PA"/>
    <property type="gene ID" value="AMIN005209"/>
</dbReference>
<evidence type="ECO:0000256" key="1">
    <source>
        <dbReference type="SAM" id="SignalP"/>
    </source>
</evidence>
<dbReference type="VEuPathDB" id="VectorBase:AMIN005209"/>
<organism evidence="2 3">
    <name type="scientific">Anopheles minimus</name>
    <dbReference type="NCBI Taxonomy" id="112268"/>
    <lineage>
        <taxon>Eukaryota</taxon>
        <taxon>Metazoa</taxon>
        <taxon>Ecdysozoa</taxon>
        <taxon>Arthropoda</taxon>
        <taxon>Hexapoda</taxon>
        <taxon>Insecta</taxon>
        <taxon>Pterygota</taxon>
        <taxon>Neoptera</taxon>
        <taxon>Endopterygota</taxon>
        <taxon>Diptera</taxon>
        <taxon>Nematocera</taxon>
        <taxon>Culicoidea</taxon>
        <taxon>Culicidae</taxon>
        <taxon>Anophelinae</taxon>
        <taxon>Anopheles</taxon>
    </lineage>
</organism>
<feature type="chain" id="PRO_5008140724" evidence="1">
    <location>
        <begin position="25"/>
        <end position="155"/>
    </location>
</feature>
<keyword evidence="3" id="KW-1185">Reference proteome</keyword>
<sequence length="155" mass="16117">MSKLVVGGILLLLVAGSFVSGSFGQAGQLPPGYGPSVGLFPAVSYLLGAVSPTLVALTPATAAGNPPTVVTNAYVFGPLTVDDLPEDLQQRAKDLLTTIEQGFDACKKMLTTTGSYWQYMSCYALQLRTALNAAKALKQEAAARDTETSSTENGV</sequence>
<evidence type="ECO:0000313" key="2">
    <source>
        <dbReference type="EnsemblMetazoa" id="AMIN005209-PA"/>
    </source>
</evidence>
<keyword evidence="1" id="KW-0732">Signal</keyword>
<dbReference type="STRING" id="112268.A0A182W4E6"/>
<dbReference type="Proteomes" id="UP000075920">
    <property type="component" value="Unassembled WGS sequence"/>
</dbReference>
<dbReference type="AlphaFoldDB" id="A0A182W4E6"/>
<accession>A0A182W4E6</accession>
<proteinExistence type="predicted"/>
<feature type="signal peptide" evidence="1">
    <location>
        <begin position="1"/>
        <end position="24"/>
    </location>
</feature>